<name>A0A6A6MTI0_HEVBR</name>
<protein>
    <submittedName>
        <fullName evidence="2">Uncharacterized protein</fullName>
    </submittedName>
</protein>
<dbReference type="Proteomes" id="UP000467840">
    <property type="component" value="Chromosome 6"/>
</dbReference>
<reference evidence="2 3" key="1">
    <citation type="journal article" date="2020" name="Mol. Plant">
        <title>The Chromosome-Based Rubber Tree Genome Provides New Insights into Spurge Genome Evolution and Rubber Biosynthesis.</title>
        <authorList>
            <person name="Liu J."/>
            <person name="Shi C."/>
            <person name="Shi C.C."/>
            <person name="Li W."/>
            <person name="Zhang Q.J."/>
            <person name="Zhang Y."/>
            <person name="Li K."/>
            <person name="Lu H.F."/>
            <person name="Shi C."/>
            <person name="Zhu S.T."/>
            <person name="Xiao Z.Y."/>
            <person name="Nan H."/>
            <person name="Yue Y."/>
            <person name="Zhu X.G."/>
            <person name="Wu Y."/>
            <person name="Hong X.N."/>
            <person name="Fan G.Y."/>
            <person name="Tong Y."/>
            <person name="Zhang D."/>
            <person name="Mao C.L."/>
            <person name="Liu Y.L."/>
            <person name="Hao S.J."/>
            <person name="Liu W.Q."/>
            <person name="Lv M.Q."/>
            <person name="Zhang H.B."/>
            <person name="Liu Y."/>
            <person name="Hu-Tang G.R."/>
            <person name="Wang J.P."/>
            <person name="Wang J.H."/>
            <person name="Sun Y.H."/>
            <person name="Ni S.B."/>
            <person name="Chen W.B."/>
            <person name="Zhang X.C."/>
            <person name="Jiao Y.N."/>
            <person name="Eichler E.E."/>
            <person name="Li G.H."/>
            <person name="Liu X."/>
            <person name="Gao L.Z."/>
        </authorList>
    </citation>
    <scope>NUCLEOTIDE SEQUENCE [LARGE SCALE GENOMIC DNA]</scope>
    <source>
        <strain evidence="3">cv. GT1</strain>
        <tissue evidence="2">Leaf</tissue>
    </source>
</reference>
<feature type="compositionally biased region" description="Low complexity" evidence="1">
    <location>
        <begin position="55"/>
        <end position="71"/>
    </location>
</feature>
<accession>A0A6A6MTI0</accession>
<keyword evidence="3" id="KW-1185">Reference proteome</keyword>
<evidence type="ECO:0000256" key="1">
    <source>
        <dbReference type="SAM" id="MobiDB-lite"/>
    </source>
</evidence>
<proteinExistence type="predicted"/>
<gene>
    <name evidence="2" type="ORF">GH714_012038</name>
</gene>
<sequence>MVDTPMSDTSQKAHEDWNADVNISALASEVMKLIKGKTVENEPISVNTADFAVNTSSNSQASPNSSLSGSNLPLTQSPTISPELTLKESFCPSSHVSPISSPTSPHVQLRRSTRTISKPAWLQDFVAHVQQPSFVSHSIDTDCIPAETPAMGRIGMTLMDFSV</sequence>
<dbReference type="EMBL" id="JAAGAX010000004">
    <property type="protein sequence ID" value="KAF2317131.1"/>
    <property type="molecule type" value="Genomic_DNA"/>
</dbReference>
<organism evidence="2 3">
    <name type="scientific">Hevea brasiliensis</name>
    <name type="common">Para rubber tree</name>
    <name type="synonym">Siphonia brasiliensis</name>
    <dbReference type="NCBI Taxonomy" id="3981"/>
    <lineage>
        <taxon>Eukaryota</taxon>
        <taxon>Viridiplantae</taxon>
        <taxon>Streptophyta</taxon>
        <taxon>Embryophyta</taxon>
        <taxon>Tracheophyta</taxon>
        <taxon>Spermatophyta</taxon>
        <taxon>Magnoliopsida</taxon>
        <taxon>eudicotyledons</taxon>
        <taxon>Gunneridae</taxon>
        <taxon>Pentapetalae</taxon>
        <taxon>rosids</taxon>
        <taxon>fabids</taxon>
        <taxon>Malpighiales</taxon>
        <taxon>Euphorbiaceae</taxon>
        <taxon>Crotonoideae</taxon>
        <taxon>Micrandreae</taxon>
        <taxon>Hevea</taxon>
    </lineage>
</organism>
<evidence type="ECO:0000313" key="2">
    <source>
        <dbReference type="EMBL" id="KAF2317131.1"/>
    </source>
</evidence>
<comment type="caution">
    <text evidence="2">The sequence shown here is derived from an EMBL/GenBank/DDBJ whole genome shotgun (WGS) entry which is preliminary data.</text>
</comment>
<feature type="region of interest" description="Disordered" evidence="1">
    <location>
        <begin position="55"/>
        <end position="79"/>
    </location>
</feature>
<evidence type="ECO:0000313" key="3">
    <source>
        <dbReference type="Proteomes" id="UP000467840"/>
    </source>
</evidence>
<dbReference type="AlphaFoldDB" id="A0A6A6MTI0"/>